<dbReference type="SUPFAM" id="SSF51445">
    <property type="entry name" value="(Trans)glycosidases"/>
    <property type="match status" value="1"/>
</dbReference>
<keyword evidence="3" id="KW-0326">Glycosidase</keyword>
<feature type="region of interest" description="Disordered" evidence="4">
    <location>
        <begin position="717"/>
        <end position="812"/>
    </location>
</feature>
<dbReference type="InterPro" id="IPR013780">
    <property type="entry name" value="Glyco_hydro_b"/>
</dbReference>
<evidence type="ECO:0000256" key="3">
    <source>
        <dbReference type="ARBA" id="ARBA00023295"/>
    </source>
</evidence>
<protein>
    <submittedName>
        <fullName evidence="6">Glycogen debranching protein GlgX</fullName>
    </submittedName>
</protein>
<proteinExistence type="inferred from homology"/>
<evidence type="ECO:0000256" key="4">
    <source>
        <dbReference type="SAM" id="MobiDB-lite"/>
    </source>
</evidence>
<dbReference type="InterPro" id="IPR006047">
    <property type="entry name" value="GH13_cat_dom"/>
</dbReference>
<dbReference type="SUPFAM" id="SSF81296">
    <property type="entry name" value="E set domains"/>
    <property type="match status" value="1"/>
</dbReference>
<name>A0A6M5YHX7_9BACT</name>
<feature type="domain" description="Glycosyl hydrolase family 13 catalytic" evidence="5">
    <location>
        <begin position="160"/>
        <end position="569"/>
    </location>
</feature>
<dbReference type="InterPro" id="IPR044505">
    <property type="entry name" value="GlgX_Isoamylase_N_E_set"/>
</dbReference>
<accession>A0A6M5YHX7</accession>
<sequence>MRVWPGRPYPLGATWDGAGVNFALFSENATAVDLCLFEGPALEERRVPLRERTDQVFHAYLPDVLPGQRYGFRVHGPYEPEKGHRFNAHKLLFDPYAKAVGRGLIWSDALFGYTVGHDDTTFDARDSSAFAPLGAVVDTAFTWGDDRAPARPWHETVIYELQVKGFTRFMPGVPERLRGTYAGLGSEAAVRHLRELNVTAVELLPVHYRIDDRHLMEKGLSNYWGYNTLGFFAPDPRFCSDPADPACATREFKTMVRALHAAGIEVILDVVYNHTAEGNQNGPTLSWRGVDNAGYYFLSPEAPRYYMDFTGCGNSPNMQHPRVLQLVMDSLRYWVQEMHVDGFRFDLAPTLARELAVVDKLGSFFDIIHQDPVLNRVKLIAEPWDIGPGGYMVGNFPVGWTEWNGEYRDAVRAFWAGREVPTDVLAHRLTGSGDLYERTGRRPYASINFVTCHDGYTLTDLVSYERKHNEANGEGNSDGHNDNRNWNGGHEGPTDDPKVTARRARQRRNMLATVLLSQGVPMLLAGDEIGHTQRGNNNAYCQDNDLTWLAWERADRDFLAFAHAVTRLRAEEPVLKRRTFFQGRPIRGEGVADVSWFKPNGHELTDHEWKLPHKSLGVRLAGDLIRETDEHGEPIVGDTLLVLMNADTRHVRFALPATNDDHEWELVLDTADDHKPHATVRGGEKYELADHALALFRTRSLRDPHADLTPLRAAALRKAVTGPRARRSAPGASRERPQQPAAGAGARRHARRHVPAPVPRRLHAARRARPRGVLRRARGHAPLRVPAAPRAAGQRPRLRHHRPRPAEPGDRD</sequence>
<dbReference type="InterPro" id="IPR004193">
    <property type="entry name" value="Glyco_hydro_13_N"/>
</dbReference>
<feature type="compositionally biased region" description="Basic and acidic residues" evidence="4">
    <location>
        <begin position="469"/>
        <end position="483"/>
    </location>
</feature>
<keyword evidence="2" id="KW-0378">Hydrolase</keyword>
<dbReference type="Gene3D" id="2.60.40.1180">
    <property type="entry name" value="Golgi alpha-mannosidase II"/>
    <property type="match status" value="1"/>
</dbReference>
<dbReference type="PANTHER" id="PTHR43002">
    <property type="entry name" value="GLYCOGEN DEBRANCHING ENZYME"/>
    <property type="match status" value="1"/>
</dbReference>
<dbReference type="CDD" id="cd11326">
    <property type="entry name" value="AmyAc_Glg_debranch"/>
    <property type="match status" value="1"/>
</dbReference>
<dbReference type="Gene3D" id="2.60.40.10">
    <property type="entry name" value="Immunoglobulins"/>
    <property type="match status" value="1"/>
</dbReference>
<dbReference type="GO" id="GO:0005980">
    <property type="term" value="P:glycogen catabolic process"/>
    <property type="evidence" value="ECO:0007669"/>
    <property type="project" value="InterPro"/>
</dbReference>
<evidence type="ECO:0000256" key="2">
    <source>
        <dbReference type="ARBA" id="ARBA00022801"/>
    </source>
</evidence>
<dbReference type="InterPro" id="IPR011837">
    <property type="entry name" value="Glycogen_debranch_GlgX"/>
</dbReference>
<dbReference type="NCBIfam" id="TIGR02100">
    <property type="entry name" value="glgX_debranch"/>
    <property type="match status" value="1"/>
</dbReference>
<dbReference type="SMART" id="SM00642">
    <property type="entry name" value="Aamy"/>
    <property type="match status" value="1"/>
</dbReference>
<organism evidence="6 7">
    <name type="scientific">Frigoriglobus tundricola</name>
    <dbReference type="NCBI Taxonomy" id="2774151"/>
    <lineage>
        <taxon>Bacteria</taxon>
        <taxon>Pseudomonadati</taxon>
        <taxon>Planctomycetota</taxon>
        <taxon>Planctomycetia</taxon>
        <taxon>Gemmatales</taxon>
        <taxon>Gemmataceae</taxon>
        <taxon>Frigoriglobus</taxon>
    </lineage>
</organism>
<dbReference type="CDD" id="cd02856">
    <property type="entry name" value="E_set_GDE_Isoamylase_N"/>
    <property type="match status" value="1"/>
</dbReference>
<feature type="compositionally biased region" description="Low complexity" evidence="4">
    <location>
        <begin position="782"/>
        <end position="795"/>
    </location>
</feature>
<evidence type="ECO:0000313" key="6">
    <source>
        <dbReference type="EMBL" id="QJW93679.1"/>
    </source>
</evidence>
<dbReference type="SUPFAM" id="SSF51011">
    <property type="entry name" value="Glycosyl hydrolase domain"/>
    <property type="match status" value="1"/>
</dbReference>
<dbReference type="AlphaFoldDB" id="A0A6M5YHX7"/>
<dbReference type="GO" id="GO:0004135">
    <property type="term" value="F:amylo-alpha-1,6-glucosidase activity"/>
    <property type="evidence" value="ECO:0007669"/>
    <property type="project" value="InterPro"/>
</dbReference>
<gene>
    <name evidence="6" type="ORF">FTUN_1187</name>
</gene>
<feature type="compositionally biased region" description="Basic residues" evidence="4">
    <location>
        <begin position="746"/>
        <end position="781"/>
    </location>
</feature>
<dbReference type="RefSeq" id="WP_227254766.1">
    <property type="nucleotide sequence ID" value="NZ_CP053452.2"/>
</dbReference>
<evidence type="ECO:0000256" key="1">
    <source>
        <dbReference type="ARBA" id="ARBA00008061"/>
    </source>
</evidence>
<dbReference type="Gene3D" id="3.20.20.80">
    <property type="entry name" value="Glycosidases"/>
    <property type="match status" value="1"/>
</dbReference>
<comment type="similarity">
    <text evidence="1">Belongs to the glycosyl hydrolase 13 family.</text>
</comment>
<evidence type="ECO:0000259" key="5">
    <source>
        <dbReference type="SMART" id="SM00642"/>
    </source>
</evidence>
<dbReference type="EMBL" id="CP053452">
    <property type="protein sequence ID" value="QJW93679.1"/>
    <property type="molecule type" value="Genomic_DNA"/>
</dbReference>
<dbReference type="Proteomes" id="UP000503447">
    <property type="component" value="Chromosome"/>
</dbReference>
<dbReference type="InterPro" id="IPR013783">
    <property type="entry name" value="Ig-like_fold"/>
</dbReference>
<reference evidence="7" key="1">
    <citation type="submission" date="2020-05" db="EMBL/GenBank/DDBJ databases">
        <title>Frigoriglobus tundricola gen. nov., sp. nov., a psychrotolerant cellulolytic planctomycete of the family Gemmataceae with two divergent copies of 16S rRNA gene.</title>
        <authorList>
            <person name="Kulichevskaya I.S."/>
            <person name="Ivanova A.A."/>
            <person name="Naumoff D.G."/>
            <person name="Beletsky A.V."/>
            <person name="Rijpstra W.I.C."/>
            <person name="Sinninghe Damste J.S."/>
            <person name="Mardanov A.V."/>
            <person name="Ravin N.V."/>
            <person name="Dedysh S.N."/>
        </authorList>
    </citation>
    <scope>NUCLEOTIDE SEQUENCE [LARGE SCALE GENOMIC DNA]</scope>
    <source>
        <strain evidence="7">PL17</strain>
    </source>
</reference>
<feature type="region of interest" description="Disordered" evidence="4">
    <location>
        <begin position="469"/>
        <end position="501"/>
    </location>
</feature>
<evidence type="ECO:0000313" key="7">
    <source>
        <dbReference type="Proteomes" id="UP000503447"/>
    </source>
</evidence>
<dbReference type="InterPro" id="IPR017853">
    <property type="entry name" value="GH"/>
</dbReference>
<keyword evidence="7" id="KW-1185">Reference proteome</keyword>
<dbReference type="InterPro" id="IPR014756">
    <property type="entry name" value="Ig_E-set"/>
</dbReference>
<feature type="compositionally biased region" description="Low complexity" evidence="4">
    <location>
        <begin position="728"/>
        <end position="745"/>
    </location>
</feature>
<dbReference type="Pfam" id="PF02922">
    <property type="entry name" value="CBM_48"/>
    <property type="match status" value="1"/>
</dbReference>
<dbReference type="KEGG" id="ftj:FTUN_1187"/>